<evidence type="ECO:0000313" key="3">
    <source>
        <dbReference type="Proteomes" id="UP000257131"/>
    </source>
</evidence>
<dbReference type="Gene3D" id="1.10.390.10">
    <property type="entry name" value="Neutral Protease Domain 2"/>
    <property type="match status" value="1"/>
</dbReference>
<dbReference type="InterPro" id="IPR014782">
    <property type="entry name" value="Peptidase_M1_dom"/>
</dbReference>
<gene>
    <name evidence="2" type="ORF">DRV84_00905</name>
</gene>
<evidence type="ECO:0000259" key="1">
    <source>
        <dbReference type="Pfam" id="PF01433"/>
    </source>
</evidence>
<dbReference type="AlphaFoldDB" id="A0A3D9BZ54"/>
<keyword evidence="3" id="KW-1185">Reference proteome</keyword>
<dbReference type="EMBL" id="QOHR01000001">
    <property type="protein sequence ID" value="REC58817.1"/>
    <property type="molecule type" value="Genomic_DNA"/>
</dbReference>
<dbReference type="PANTHER" id="PTHR45726:SF3">
    <property type="entry name" value="LEUKOTRIENE A-4 HYDROLASE"/>
    <property type="match status" value="1"/>
</dbReference>
<reference evidence="2 3" key="1">
    <citation type="journal article" date="2017" name="Int. J. Syst. Evol. Microbiol.">
        <title>Rhodosalinus sediminis gen. nov., sp. nov., isolated from marine saltern.</title>
        <authorList>
            <person name="Guo L.Y."/>
            <person name="Ling S.K."/>
            <person name="Li C.M."/>
            <person name="Chen G.J."/>
            <person name="Du Z.J."/>
        </authorList>
    </citation>
    <scope>NUCLEOTIDE SEQUENCE [LARGE SCALE GENOMIC DNA]</scope>
    <source>
        <strain evidence="2 3">WDN1C137</strain>
    </source>
</reference>
<dbReference type="Pfam" id="PF01433">
    <property type="entry name" value="Peptidase_M1"/>
    <property type="match status" value="1"/>
</dbReference>
<dbReference type="GO" id="GO:0008270">
    <property type="term" value="F:zinc ion binding"/>
    <property type="evidence" value="ECO:0007669"/>
    <property type="project" value="InterPro"/>
</dbReference>
<dbReference type="InterPro" id="IPR034015">
    <property type="entry name" value="M1_LTA4H"/>
</dbReference>
<dbReference type="PANTHER" id="PTHR45726">
    <property type="entry name" value="LEUKOTRIENE A-4 HYDROLASE"/>
    <property type="match status" value="1"/>
</dbReference>
<evidence type="ECO:0000313" key="2">
    <source>
        <dbReference type="EMBL" id="REC58817.1"/>
    </source>
</evidence>
<dbReference type="SUPFAM" id="SSF55486">
    <property type="entry name" value="Metalloproteases ('zincins'), catalytic domain"/>
    <property type="match status" value="1"/>
</dbReference>
<dbReference type="Proteomes" id="UP000257131">
    <property type="component" value="Unassembled WGS sequence"/>
</dbReference>
<protein>
    <submittedName>
        <fullName evidence="2">M1 family peptidase</fullName>
    </submittedName>
</protein>
<sequence length="596" mass="63508">MAALTLAPATGWAESAISLDYAPETRAVTLTLPEGAAPAAAPPDWLRRTGPRRFEGTLPPLSEARATAAAVGESAFILGALGWIDGAGSAPIRLSVPAGYRAVANRDLVSETQEAGRYIARFVGDAARGPVHVMAGPYTIGEAAGAGARLRTYFAPADHAAQSEAYLAAAEGYIARYSARIGAYRYPDFFVVAAPVPVGLSFGNTTFVAERILGHDYMRGRSLAHEVLHAWWGGAVGIDAETGNWAEGLTTYQADHALAAETAPDRARALRRGWLEALARGDAARRLRDFRSPAHAPDQAVGYGKAALVFHMLKAEIGAPAFEAGLRRFWSDNRGGRAGWRDLRRAFARAAGRDLDWFFDQWLDRPGLPEVRLGAAEVTATDEGYATTVTLTQASPAWRLRVPLRLETAAGTERHVVELRGPRTEARLTSPARPRALAVDPGFDVARHLLDGERPPTLRDVLSAGRVAVHPGGEAVAEALIGAPVTRLDRDGGVPNEADAVVVAGATAEVAALREGLLPGAPPEEARAGRARAWVERDAAGRTWLFASAARPETLPEALQTLRYYGGASHVVIAAEGRPRSGRWPVEASPMVVRFD</sequence>
<dbReference type="InterPro" id="IPR027268">
    <property type="entry name" value="Peptidase_M4/M1_CTD_sf"/>
</dbReference>
<comment type="caution">
    <text evidence="2">The sequence shown here is derived from an EMBL/GenBank/DDBJ whole genome shotgun (WGS) entry which is preliminary data.</text>
</comment>
<dbReference type="GO" id="GO:0008237">
    <property type="term" value="F:metallopeptidase activity"/>
    <property type="evidence" value="ECO:0007669"/>
    <property type="project" value="InterPro"/>
</dbReference>
<accession>A0A3D9BZ54</accession>
<proteinExistence type="predicted"/>
<feature type="domain" description="Peptidase M1 membrane alanine aminopeptidase" evidence="1">
    <location>
        <begin position="223"/>
        <end position="362"/>
    </location>
</feature>
<organism evidence="2 3">
    <name type="scientific">Rhodosalinus sediminis</name>
    <dbReference type="NCBI Taxonomy" id="1940533"/>
    <lineage>
        <taxon>Bacteria</taxon>
        <taxon>Pseudomonadati</taxon>
        <taxon>Pseudomonadota</taxon>
        <taxon>Alphaproteobacteria</taxon>
        <taxon>Rhodobacterales</taxon>
        <taxon>Paracoccaceae</taxon>
        <taxon>Rhodosalinus</taxon>
    </lineage>
</organism>
<name>A0A3D9BZ54_9RHOB</name>